<keyword evidence="2" id="KW-0677">Repeat</keyword>
<dbReference type="SMART" id="SM00382">
    <property type="entry name" value="AAA"/>
    <property type="match status" value="2"/>
</dbReference>
<dbReference type="InterPro" id="IPR017871">
    <property type="entry name" value="ABC_transporter-like_CS"/>
</dbReference>
<evidence type="ECO:0000313" key="6">
    <source>
        <dbReference type="EMBL" id="RBQ20102.1"/>
    </source>
</evidence>
<evidence type="ECO:0000256" key="3">
    <source>
        <dbReference type="ARBA" id="ARBA00022741"/>
    </source>
</evidence>
<reference evidence="6 7" key="1">
    <citation type="submission" date="2018-06" db="EMBL/GenBank/DDBJ databases">
        <title>Sphaerisporangium craniellae sp. nov., isolated from a marine sponge in the South China Sea.</title>
        <authorList>
            <person name="Li L."/>
        </authorList>
    </citation>
    <scope>NUCLEOTIDE SEQUENCE [LARGE SCALE GENOMIC DNA]</scope>
    <source>
        <strain evidence="6 7">LHW63015</strain>
    </source>
</reference>
<dbReference type="InterPro" id="IPR027417">
    <property type="entry name" value="P-loop_NTPase"/>
</dbReference>
<keyword evidence="1" id="KW-0813">Transport</keyword>
<dbReference type="OrthoDB" id="4326612at2"/>
<dbReference type="AlphaFoldDB" id="A0A366M3V0"/>
<dbReference type="Pfam" id="PF00005">
    <property type="entry name" value="ABC_tran"/>
    <property type="match status" value="2"/>
</dbReference>
<proteinExistence type="predicted"/>
<dbReference type="PROSITE" id="PS50893">
    <property type="entry name" value="ABC_TRANSPORTER_2"/>
    <property type="match status" value="2"/>
</dbReference>
<name>A0A366M3V0_9ACTN</name>
<dbReference type="CDD" id="cd03215">
    <property type="entry name" value="ABC_Carb_Monos_II"/>
    <property type="match status" value="1"/>
</dbReference>
<evidence type="ECO:0000313" key="7">
    <source>
        <dbReference type="Proteomes" id="UP000253303"/>
    </source>
</evidence>
<dbReference type="InterPro" id="IPR050107">
    <property type="entry name" value="ABC_carbohydrate_import_ATPase"/>
</dbReference>
<feature type="domain" description="ABC transporter" evidence="5">
    <location>
        <begin position="246"/>
        <end position="495"/>
    </location>
</feature>
<evidence type="ECO:0000256" key="1">
    <source>
        <dbReference type="ARBA" id="ARBA00022448"/>
    </source>
</evidence>
<dbReference type="PANTHER" id="PTHR43790:SF9">
    <property type="entry name" value="GALACTOFURANOSE TRANSPORTER ATP-BINDING PROTEIN YTFR"/>
    <property type="match status" value="1"/>
</dbReference>
<evidence type="ECO:0000259" key="5">
    <source>
        <dbReference type="PROSITE" id="PS50893"/>
    </source>
</evidence>
<accession>A0A366M3V0</accession>
<keyword evidence="4 6" id="KW-0067">ATP-binding</keyword>
<dbReference type="CDD" id="cd03216">
    <property type="entry name" value="ABC_Carb_Monos_I"/>
    <property type="match status" value="1"/>
</dbReference>
<dbReference type="PROSITE" id="PS00211">
    <property type="entry name" value="ABC_TRANSPORTER_1"/>
    <property type="match status" value="1"/>
</dbReference>
<gene>
    <name evidence="6" type="ORF">DP939_09780</name>
</gene>
<keyword evidence="3" id="KW-0547">Nucleotide-binding</keyword>
<protein>
    <submittedName>
        <fullName evidence="6">Sugar ABC transporter ATP-binding protein</fullName>
    </submittedName>
</protein>
<dbReference type="EMBL" id="QMEY01000003">
    <property type="protein sequence ID" value="RBQ20102.1"/>
    <property type="molecule type" value="Genomic_DNA"/>
</dbReference>
<feature type="domain" description="ABC transporter" evidence="5">
    <location>
        <begin position="8"/>
        <end position="244"/>
    </location>
</feature>
<keyword evidence="7" id="KW-1185">Reference proteome</keyword>
<dbReference type="InterPro" id="IPR003439">
    <property type="entry name" value="ABC_transporter-like_ATP-bd"/>
</dbReference>
<comment type="caution">
    <text evidence="6">The sequence shown here is derived from an EMBL/GenBank/DDBJ whole genome shotgun (WGS) entry which is preliminary data.</text>
</comment>
<dbReference type="InterPro" id="IPR003593">
    <property type="entry name" value="AAA+_ATPase"/>
</dbReference>
<dbReference type="GO" id="GO:0016887">
    <property type="term" value="F:ATP hydrolysis activity"/>
    <property type="evidence" value="ECO:0007669"/>
    <property type="project" value="InterPro"/>
</dbReference>
<organism evidence="6 7">
    <name type="scientific">Spongiactinospora rosea</name>
    <dbReference type="NCBI Taxonomy" id="2248750"/>
    <lineage>
        <taxon>Bacteria</taxon>
        <taxon>Bacillati</taxon>
        <taxon>Actinomycetota</taxon>
        <taxon>Actinomycetes</taxon>
        <taxon>Streptosporangiales</taxon>
        <taxon>Streptosporangiaceae</taxon>
        <taxon>Spongiactinospora</taxon>
    </lineage>
</organism>
<dbReference type="PANTHER" id="PTHR43790">
    <property type="entry name" value="CARBOHYDRATE TRANSPORT ATP-BINDING PROTEIN MG119-RELATED"/>
    <property type="match status" value="1"/>
</dbReference>
<dbReference type="Proteomes" id="UP000253303">
    <property type="component" value="Unassembled WGS sequence"/>
</dbReference>
<sequence>MPETAIVLRARGVRKTYGGVTALREADVDIRRGEVHCLAGENGSGKSTLIKIVSGVEQPDAGTITLDGHDVGRLTPTRAVELGIQVIHQDLSLFPNLSVAENIAMVARVASRRRLVSRRDAMALAKATTERLGVSLDLTERASNLPVAQRQLAAICRAFAHDAKVLFMDEPTTALTWREVDALLALVDTLRAEGLAVVFVSHKLEEVFRISDRVTVLRNGEVVHAGEVKDLDRPTLVRVMTGQDVTEDRDVTELPPDTRPVLATRGLGRRHEFADVSFSVRAGEVVGLTGLLGSGRTEIAEAIFGMRPADTGEILVDGEPVRVRSVHDAIRAGIAYVPGDRLTQGVFLGQSIRRNLIAGSIDRLISRTGRLRDKAVQRTVTTAVESLRIKTSDVAAPVRTLSGGNQQRVVLGKWLARSPRVLVLNSPTVGVDIGSKEGILQVLRDRARAGMGVLVISDDVPELVSVCHRVLVVRRGRVVDEIASARMSVQAVTDGLTG</sequence>
<dbReference type="Gene3D" id="3.40.50.300">
    <property type="entry name" value="P-loop containing nucleotide triphosphate hydrolases"/>
    <property type="match status" value="2"/>
</dbReference>
<dbReference type="SUPFAM" id="SSF52540">
    <property type="entry name" value="P-loop containing nucleoside triphosphate hydrolases"/>
    <property type="match status" value="2"/>
</dbReference>
<evidence type="ECO:0000256" key="2">
    <source>
        <dbReference type="ARBA" id="ARBA00022737"/>
    </source>
</evidence>
<dbReference type="GO" id="GO:0005524">
    <property type="term" value="F:ATP binding"/>
    <property type="evidence" value="ECO:0007669"/>
    <property type="project" value="UniProtKB-KW"/>
</dbReference>
<dbReference type="RefSeq" id="WP_113980307.1">
    <property type="nucleotide sequence ID" value="NZ_QMEY01000003.1"/>
</dbReference>
<evidence type="ECO:0000256" key="4">
    <source>
        <dbReference type="ARBA" id="ARBA00022840"/>
    </source>
</evidence>